<sequence>MSSRKDNYLDTIIFERMSAPAGDDGLRPTGGHRLYQKAVRLLLSATVS</sequence>
<name>A0A8J7CZR4_DESMC</name>
<accession>A0A8J7CZR4</accession>
<keyword evidence="2" id="KW-1185">Reference proteome</keyword>
<organism evidence="1 2">
    <name type="scientific">Desmonostoc muscorum LEGE 12446</name>
    <dbReference type="NCBI Taxonomy" id="1828758"/>
    <lineage>
        <taxon>Bacteria</taxon>
        <taxon>Bacillati</taxon>
        <taxon>Cyanobacteriota</taxon>
        <taxon>Cyanophyceae</taxon>
        <taxon>Nostocales</taxon>
        <taxon>Nostocaceae</taxon>
        <taxon>Desmonostoc</taxon>
    </lineage>
</organism>
<proteinExistence type="predicted"/>
<protein>
    <submittedName>
        <fullName evidence="1">Uncharacterized protein</fullName>
    </submittedName>
</protein>
<comment type="caution">
    <text evidence="1">The sequence shown here is derived from an EMBL/GenBank/DDBJ whole genome shotgun (WGS) entry which is preliminary data.</text>
</comment>
<dbReference type="RefSeq" id="WP_190241088.1">
    <property type="nucleotide sequence ID" value="NZ_JADEXS020000002.1"/>
</dbReference>
<evidence type="ECO:0000313" key="1">
    <source>
        <dbReference type="EMBL" id="MBE9023823.1"/>
    </source>
</evidence>
<evidence type="ECO:0000313" key="2">
    <source>
        <dbReference type="Proteomes" id="UP000622533"/>
    </source>
</evidence>
<reference evidence="1" key="1">
    <citation type="submission" date="2020-10" db="EMBL/GenBank/DDBJ databases">
        <authorList>
            <person name="Castelo-Branco R."/>
            <person name="Eusebio N."/>
            <person name="Adriana R."/>
            <person name="Vieira A."/>
            <person name="Brugerolle De Fraissinette N."/>
            <person name="Rezende De Castro R."/>
            <person name="Schneider M.P."/>
            <person name="Vasconcelos V."/>
            <person name="Leao P.N."/>
        </authorList>
    </citation>
    <scope>NUCLEOTIDE SEQUENCE</scope>
    <source>
        <strain evidence="1">LEGE 12446</strain>
    </source>
</reference>
<dbReference type="AlphaFoldDB" id="A0A8J7CZR4"/>
<dbReference type="EMBL" id="JADEXS010000197">
    <property type="protein sequence ID" value="MBE9023823.1"/>
    <property type="molecule type" value="Genomic_DNA"/>
</dbReference>
<gene>
    <name evidence="1" type="ORF">IQ276_15715</name>
</gene>
<dbReference type="Proteomes" id="UP000622533">
    <property type="component" value="Unassembled WGS sequence"/>
</dbReference>